<dbReference type="EMBL" id="VTEH01000030">
    <property type="protein sequence ID" value="TYR72593.1"/>
    <property type="molecule type" value="Genomic_DNA"/>
</dbReference>
<organism evidence="1 2">
    <name type="scientific">Rossellomorea vietnamensis</name>
    <dbReference type="NCBI Taxonomy" id="218284"/>
    <lineage>
        <taxon>Bacteria</taxon>
        <taxon>Bacillati</taxon>
        <taxon>Bacillota</taxon>
        <taxon>Bacilli</taxon>
        <taxon>Bacillales</taxon>
        <taxon>Bacillaceae</taxon>
        <taxon>Rossellomorea</taxon>
    </lineage>
</organism>
<dbReference type="RefSeq" id="WP_148948840.1">
    <property type="nucleotide sequence ID" value="NZ_VTEH01000030.1"/>
</dbReference>
<comment type="caution">
    <text evidence="1">The sequence shown here is derived from an EMBL/GenBank/DDBJ whole genome shotgun (WGS) entry which is preliminary data.</text>
</comment>
<dbReference type="Proteomes" id="UP000323317">
    <property type="component" value="Unassembled WGS sequence"/>
</dbReference>
<evidence type="ECO:0000313" key="2">
    <source>
        <dbReference type="Proteomes" id="UP000323317"/>
    </source>
</evidence>
<reference evidence="1 2" key="1">
    <citation type="submission" date="2019-08" db="EMBL/GenBank/DDBJ databases">
        <title>Bacillus genomes from the desert of Cuatro Cienegas, Coahuila.</title>
        <authorList>
            <person name="Olmedo-Alvarez G."/>
        </authorList>
    </citation>
    <scope>NUCLEOTIDE SEQUENCE [LARGE SCALE GENOMIC DNA]</scope>
    <source>
        <strain evidence="1 2">CH40_1T</strain>
    </source>
</reference>
<accession>A0A5D4K955</accession>
<evidence type="ECO:0000313" key="1">
    <source>
        <dbReference type="EMBL" id="TYR72593.1"/>
    </source>
</evidence>
<proteinExistence type="predicted"/>
<gene>
    <name evidence="1" type="ORF">FZC79_22210</name>
</gene>
<protein>
    <submittedName>
        <fullName evidence="1">Uncharacterized protein</fullName>
    </submittedName>
</protein>
<name>A0A5D4K955_9BACI</name>
<sequence length="301" mass="35471">MQQLNELEEYYFKRLKQIFEKNGTSFVKNLTSQYLFSEIEDTYSGKSGIADVMERVVQRIISNYTDWEIFSHPASSDSSFLTPKAVIHIDCKSTLDTDSDAIQHKVDLGRNQTSYATDLPIMYNEVPFKSNLPTVYNHTLYGNLYTLTYIVKIVYNLDDGINSLRNFKVYLCSVPNGLMQPILGLEFVHAGRELVRPIYDVLNTEDYFNLVNELHSDNEEIFNQCYYYDESNELYKAYEWLSFNGNSLSDDYKNLKKELIKIYTRNNFNLQRTKLRVKFLEIPREDGSEYKWNRYQELTLK</sequence>
<dbReference type="AlphaFoldDB" id="A0A5D4K955"/>